<dbReference type="InterPro" id="IPR051223">
    <property type="entry name" value="Polycystin"/>
</dbReference>
<feature type="transmembrane region" description="Helical" evidence="1">
    <location>
        <begin position="20"/>
        <end position="38"/>
    </location>
</feature>
<reference evidence="2" key="1">
    <citation type="journal article" date="2019" name="bioRxiv">
        <title>The Genome of the Zebra Mussel, Dreissena polymorpha: A Resource for Invasive Species Research.</title>
        <authorList>
            <person name="McCartney M.A."/>
            <person name="Auch B."/>
            <person name="Kono T."/>
            <person name="Mallez S."/>
            <person name="Zhang Y."/>
            <person name="Obille A."/>
            <person name="Becker A."/>
            <person name="Abrahante J.E."/>
            <person name="Garbe J."/>
            <person name="Badalamenti J.P."/>
            <person name="Herman A."/>
            <person name="Mangelson H."/>
            <person name="Liachko I."/>
            <person name="Sullivan S."/>
            <person name="Sone E.D."/>
            <person name="Koren S."/>
            <person name="Silverstein K.A.T."/>
            <person name="Beckman K.B."/>
            <person name="Gohl D.M."/>
        </authorList>
    </citation>
    <scope>NUCLEOTIDE SEQUENCE</scope>
    <source>
        <strain evidence="2">Duluth1</strain>
        <tissue evidence="2">Whole animal</tissue>
    </source>
</reference>
<proteinExistence type="predicted"/>
<dbReference type="GO" id="GO:0005262">
    <property type="term" value="F:calcium channel activity"/>
    <property type="evidence" value="ECO:0007669"/>
    <property type="project" value="TreeGrafter"/>
</dbReference>
<dbReference type="PANTHER" id="PTHR10877:SF150">
    <property type="entry name" value="REJ DOMAIN-CONTAINING PROTEIN"/>
    <property type="match status" value="1"/>
</dbReference>
<keyword evidence="1" id="KW-0812">Transmembrane</keyword>
<sequence>MWVSIAYRPQSSNYTRCQRVSCALTFIMLSLIANAMFFRGEGKDGDIEDGADIQIGLFRFSLKEVCSVDLFLFFMGGGQSLTT</sequence>
<dbReference type="AlphaFoldDB" id="A0A9D4FXN6"/>
<dbReference type="Proteomes" id="UP000828390">
    <property type="component" value="Unassembled WGS sequence"/>
</dbReference>
<protein>
    <submittedName>
        <fullName evidence="2">Uncharacterized protein</fullName>
    </submittedName>
</protein>
<dbReference type="PANTHER" id="PTHR10877">
    <property type="entry name" value="POLYCYSTIN FAMILY MEMBER"/>
    <property type="match status" value="1"/>
</dbReference>
<organism evidence="2 3">
    <name type="scientific">Dreissena polymorpha</name>
    <name type="common">Zebra mussel</name>
    <name type="synonym">Mytilus polymorpha</name>
    <dbReference type="NCBI Taxonomy" id="45954"/>
    <lineage>
        <taxon>Eukaryota</taxon>
        <taxon>Metazoa</taxon>
        <taxon>Spiralia</taxon>
        <taxon>Lophotrochozoa</taxon>
        <taxon>Mollusca</taxon>
        <taxon>Bivalvia</taxon>
        <taxon>Autobranchia</taxon>
        <taxon>Heteroconchia</taxon>
        <taxon>Euheterodonta</taxon>
        <taxon>Imparidentia</taxon>
        <taxon>Neoheterodontei</taxon>
        <taxon>Myida</taxon>
        <taxon>Dreissenoidea</taxon>
        <taxon>Dreissenidae</taxon>
        <taxon>Dreissena</taxon>
    </lineage>
</organism>
<comment type="caution">
    <text evidence="2">The sequence shown here is derived from an EMBL/GenBank/DDBJ whole genome shotgun (WGS) entry which is preliminary data.</text>
</comment>
<accession>A0A9D4FXN6</accession>
<reference evidence="2" key="2">
    <citation type="submission" date="2020-11" db="EMBL/GenBank/DDBJ databases">
        <authorList>
            <person name="McCartney M.A."/>
            <person name="Auch B."/>
            <person name="Kono T."/>
            <person name="Mallez S."/>
            <person name="Becker A."/>
            <person name="Gohl D.M."/>
            <person name="Silverstein K.A.T."/>
            <person name="Koren S."/>
            <person name="Bechman K.B."/>
            <person name="Herman A."/>
            <person name="Abrahante J.E."/>
            <person name="Garbe J."/>
        </authorList>
    </citation>
    <scope>NUCLEOTIDE SEQUENCE</scope>
    <source>
        <strain evidence="2">Duluth1</strain>
        <tissue evidence="2">Whole animal</tissue>
    </source>
</reference>
<name>A0A9D4FXN6_DREPO</name>
<gene>
    <name evidence="2" type="ORF">DPMN_135234</name>
</gene>
<keyword evidence="3" id="KW-1185">Reference proteome</keyword>
<keyword evidence="1" id="KW-0472">Membrane</keyword>
<dbReference type="EMBL" id="JAIWYP010000006">
    <property type="protein sequence ID" value="KAH3806905.1"/>
    <property type="molecule type" value="Genomic_DNA"/>
</dbReference>
<evidence type="ECO:0000313" key="2">
    <source>
        <dbReference type="EMBL" id="KAH3806905.1"/>
    </source>
</evidence>
<dbReference type="GO" id="GO:0016020">
    <property type="term" value="C:membrane"/>
    <property type="evidence" value="ECO:0007669"/>
    <property type="project" value="TreeGrafter"/>
</dbReference>
<evidence type="ECO:0000313" key="3">
    <source>
        <dbReference type="Proteomes" id="UP000828390"/>
    </source>
</evidence>
<keyword evidence="1" id="KW-1133">Transmembrane helix</keyword>
<dbReference type="GO" id="GO:0050982">
    <property type="term" value="P:detection of mechanical stimulus"/>
    <property type="evidence" value="ECO:0007669"/>
    <property type="project" value="TreeGrafter"/>
</dbReference>
<evidence type="ECO:0000256" key="1">
    <source>
        <dbReference type="SAM" id="Phobius"/>
    </source>
</evidence>